<name>A0ABY3WYJ0_9GAMM</name>
<gene>
    <name evidence="1" type="ORF">MMG00_10715</name>
</gene>
<organism evidence="1 2">
    <name type="scientific">Ignatzschineria rhizosphaerae</name>
    <dbReference type="NCBI Taxonomy" id="2923279"/>
    <lineage>
        <taxon>Bacteria</taxon>
        <taxon>Pseudomonadati</taxon>
        <taxon>Pseudomonadota</taxon>
        <taxon>Gammaproteobacteria</taxon>
        <taxon>Cardiobacteriales</taxon>
        <taxon>Ignatzschineriaceae</taxon>
        <taxon>Ignatzschineria</taxon>
    </lineage>
</organism>
<keyword evidence="2" id="KW-1185">Reference proteome</keyword>
<proteinExistence type="predicted"/>
<dbReference type="Pfam" id="PF10805">
    <property type="entry name" value="DUF2730"/>
    <property type="match status" value="1"/>
</dbReference>
<reference evidence="1 2" key="1">
    <citation type="submission" date="2022-03" db="EMBL/GenBank/DDBJ databases">
        <title>Ignatzschineria rhizosphaerae HR5S32.</title>
        <authorList>
            <person name="Sun J.Q."/>
            <person name="Feng J.Y."/>
        </authorList>
    </citation>
    <scope>NUCLEOTIDE SEQUENCE [LARGE SCALE GENOMIC DNA]</scope>
    <source>
        <strain evidence="1 2">HR5S32</strain>
    </source>
</reference>
<dbReference type="Proteomes" id="UP000829542">
    <property type="component" value="Chromosome"/>
</dbReference>
<dbReference type="EMBL" id="CP093379">
    <property type="protein sequence ID" value="UNM95681.1"/>
    <property type="molecule type" value="Genomic_DNA"/>
</dbReference>
<evidence type="ECO:0000313" key="2">
    <source>
        <dbReference type="Proteomes" id="UP000829542"/>
    </source>
</evidence>
<dbReference type="RefSeq" id="WP_242148167.1">
    <property type="nucleotide sequence ID" value="NZ_CP093379.1"/>
</dbReference>
<protein>
    <submittedName>
        <fullName evidence="1">DUF2730 domain-containing protein</fullName>
    </submittedName>
</protein>
<sequence>MTLLEFIERWGSLIMTAILLPGIAAILRSTFASKVDLDTEKNRITTLENKVDSLPSAKEFYNLSERLVDVAGDVKAINVGLTHITKGVDLLTEAERRRKE</sequence>
<accession>A0ABY3WYJ0</accession>
<dbReference type="InterPro" id="IPR020269">
    <property type="entry name" value="Phage_Mu_Releasin"/>
</dbReference>
<evidence type="ECO:0000313" key="1">
    <source>
        <dbReference type="EMBL" id="UNM95681.1"/>
    </source>
</evidence>